<evidence type="ECO:0000313" key="14">
    <source>
        <dbReference type="EMBL" id="OWK03862.1"/>
    </source>
</evidence>
<evidence type="ECO:0000313" key="15">
    <source>
        <dbReference type="Proteomes" id="UP000242450"/>
    </source>
</evidence>
<reference evidence="14 15" key="1">
    <citation type="journal article" date="2018" name="Mol. Genet. Genomics">
        <title>The red deer Cervus elaphus genome CerEla1.0: sequencing, annotating, genes, and chromosomes.</title>
        <authorList>
            <person name="Bana N.A."/>
            <person name="Nyiri A."/>
            <person name="Nagy J."/>
            <person name="Frank K."/>
            <person name="Nagy T."/>
            <person name="Steger V."/>
            <person name="Schiller M."/>
            <person name="Lakatos P."/>
            <person name="Sugar L."/>
            <person name="Horn P."/>
            <person name="Barta E."/>
            <person name="Orosz L."/>
        </authorList>
    </citation>
    <scope>NUCLEOTIDE SEQUENCE [LARGE SCALE GENOMIC DNA]</scope>
    <source>
        <strain evidence="14">Hungarian</strain>
    </source>
</reference>
<dbReference type="FunFam" id="3.20.20.70:FF:000025">
    <property type="entry name" value="Triosephosphate isomerase"/>
    <property type="match status" value="1"/>
</dbReference>
<evidence type="ECO:0000256" key="4">
    <source>
        <dbReference type="ARBA" id="ARBA00004680"/>
    </source>
</evidence>
<comment type="catalytic activity">
    <reaction evidence="1">
        <text>dihydroxyacetone phosphate = methylglyoxal + phosphate</text>
        <dbReference type="Rhea" id="RHEA:17937"/>
        <dbReference type="ChEBI" id="CHEBI:17158"/>
        <dbReference type="ChEBI" id="CHEBI:43474"/>
        <dbReference type="ChEBI" id="CHEBI:57642"/>
        <dbReference type="EC" id="4.2.3.3"/>
    </reaction>
</comment>
<dbReference type="UniPathway" id="UPA00109">
    <property type="reaction ID" value="UER00189"/>
</dbReference>
<dbReference type="Gene3D" id="3.20.20.70">
    <property type="entry name" value="Aldolase class I"/>
    <property type="match status" value="1"/>
</dbReference>
<evidence type="ECO:0000256" key="6">
    <source>
        <dbReference type="ARBA" id="ARBA00011738"/>
    </source>
</evidence>
<dbReference type="GO" id="GO:0005829">
    <property type="term" value="C:cytosol"/>
    <property type="evidence" value="ECO:0007669"/>
    <property type="project" value="TreeGrafter"/>
</dbReference>
<keyword evidence="12" id="KW-0456">Lyase</keyword>
<gene>
    <name evidence="14" type="ORF">Celaphus_00013928</name>
</gene>
<comment type="pathway">
    <text evidence="13">Carbohydrate biosynthesis; gluconeogenesis.</text>
</comment>
<proteinExistence type="inferred from homology"/>
<evidence type="ECO:0000256" key="9">
    <source>
        <dbReference type="ARBA" id="ARBA00023074"/>
    </source>
</evidence>
<dbReference type="AlphaFoldDB" id="A0A212CD71"/>
<dbReference type="PANTHER" id="PTHR21139">
    <property type="entry name" value="TRIOSEPHOSPHATE ISOMERASE"/>
    <property type="match status" value="1"/>
</dbReference>
<dbReference type="NCBIfam" id="TIGR00419">
    <property type="entry name" value="tim"/>
    <property type="match status" value="1"/>
</dbReference>
<organism evidence="14 15">
    <name type="scientific">Cervus elaphus hippelaphus</name>
    <name type="common">European red deer</name>
    <dbReference type="NCBI Taxonomy" id="46360"/>
    <lineage>
        <taxon>Eukaryota</taxon>
        <taxon>Metazoa</taxon>
        <taxon>Chordata</taxon>
        <taxon>Craniata</taxon>
        <taxon>Vertebrata</taxon>
        <taxon>Euteleostomi</taxon>
        <taxon>Mammalia</taxon>
        <taxon>Eutheria</taxon>
        <taxon>Laurasiatheria</taxon>
        <taxon>Artiodactyla</taxon>
        <taxon>Ruminantia</taxon>
        <taxon>Pecora</taxon>
        <taxon>Cervidae</taxon>
        <taxon>Cervinae</taxon>
        <taxon>Cervus</taxon>
    </lineage>
</organism>
<evidence type="ECO:0000256" key="11">
    <source>
        <dbReference type="ARBA" id="ARBA00023235"/>
    </source>
</evidence>
<dbReference type="GO" id="GO:0004807">
    <property type="term" value="F:triose-phosphate isomerase activity"/>
    <property type="evidence" value="ECO:0007669"/>
    <property type="project" value="UniProtKB-EC"/>
</dbReference>
<dbReference type="InterPro" id="IPR013785">
    <property type="entry name" value="Aldolase_TIM"/>
</dbReference>
<dbReference type="InterPro" id="IPR035990">
    <property type="entry name" value="TIM_sf"/>
</dbReference>
<dbReference type="Proteomes" id="UP000242450">
    <property type="component" value="Chromosome 22"/>
</dbReference>
<evidence type="ECO:0000256" key="1">
    <source>
        <dbReference type="ARBA" id="ARBA00000726"/>
    </source>
</evidence>
<dbReference type="CDD" id="cd00311">
    <property type="entry name" value="TIM"/>
    <property type="match status" value="1"/>
</dbReference>
<keyword evidence="11 13" id="KW-0413">Isomerase</keyword>
<comment type="function">
    <text evidence="3">It is also responsible for the non-negligible production of methylglyoxal a reactive cytotoxic side-product that modifies and can alter proteins, DNA and lipids.</text>
</comment>
<accession>A0A212CD71</accession>
<dbReference type="EC" id="5.3.1.1" evidence="13"/>
<dbReference type="Pfam" id="PF00121">
    <property type="entry name" value="TIM"/>
    <property type="match status" value="1"/>
</dbReference>
<name>A0A212CD71_CEREH</name>
<dbReference type="EMBL" id="MKHE01000022">
    <property type="protein sequence ID" value="OWK03862.1"/>
    <property type="molecule type" value="Genomic_DNA"/>
</dbReference>
<evidence type="ECO:0000256" key="13">
    <source>
        <dbReference type="RuleBase" id="RU363013"/>
    </source>
</evidence>
<keyword evidence="9" id="KW-0944">Nitration</keyword>
<dbReference type="SUPFAM" id="SSF51351">
    <property type="entry name" value="Triosephosphate isomerase (TIM)"/>
    <property type="match status" value="1"/>
</dbReference>
<comment type="catalytic activity">
    <reaction evidence="13">
        <text>D-glyceraldehyde 3-phosphate = dihydroxyacetone phosphate</text>
        <dbReference type="Rhea" id="RHEA:18585"/>
        <dbReference type="ChEBI" id="CHEBI:57642"/>
        <dbReference type="ChEBI" id="CHEBI:59776"/>
        <dbReference type="EC" id="5.3.1.1"/>
    </reaction>
</comment>
<dbReference type="InterPro" id="IPR000652">
    <property type="entry name" value="Triosephosphate_isomerase"/>
</dbReference>
<dbReference type="GO" id="GO:0046166">
    <property type="term" value="P:glyceraldehyde-3-phosphate biosynthetic process"/>
    <property type="evidence" value="ECO:0007669"/>
    <property type="project" value="TreeGrafter"/>
</dbReference>
<evidence type="ECO:0000256" key="3">
    <source>
        <dbReference type="ARBA" id="ARBA00004104"/>
    </source>
</evidence>
<comment type="caution">
    <text evidence="14">The sequence shown here is derived from an EMBL/GenBank/DDBJ whole genome shotgun (WGS) entry which is preliminary data.</text>
</comment>
<evidence type="ECO:0000256" key="7">
    <source>
        <dbReference type="ARBA" id="ARBA00019397"/>
    </source>
</evidence>
<evidence type="ECO:0000256" key="5">
    <source>
        <dbReference type="ARBA" id="ARBA00007422"/>
    </source>
</evidence>
<protein>
    <recommendedName>
        <fullName evidence="7 13">Triosephosphate isomerase</fullName>
        <ecNumber evidence="13">5.3.1.1</ecNumber>
    </recommendedName>
</protein>
<dbReference type="PANTHER" id="PTHR21139:SF2">
    <property type="entry name" value="TRIOSEPHOSPHATE ISOMERASE"/>
    <property type="match status" value="1"/>
</dbReference>
<dbReference type="GO" id="GO:0006096">
    <property type="term" value="P:glycolytic process"/>
    <property type="evidence" value="ECO:0007669"/>
    <property type="project" value="UniProtKB-UniPathway"/>
</dbReference>
<dbReference type="GO" id="GO:0019563">
    <property type="term" value="P:glycerol catabolic process"/>
    <property type="evidence" value="ECO:0007669"/>
    <property type="project" value="TreeGrafter"/>
</dbReference>
<keyword evidence="8 13" id="KW-0312">Gluconeogenesis</keyword>
<keyword evidence="15" id="KW-1185">Reference proteome</keyword>
<comment type="similarity">
    <text evidence="5 13">Belongs to the triosephosphate isomerase family.</text>
</comment>
<evidence type="ECO:0000256" key="8">
    <source>
        <dbReference type="ARBA" id="ARBA00022432"/>
    </source>
</evidence>
<dbReference type="UniPathway" id="UPA00138"/>
<dbReference type="GO" id="GO:0008929">
    <property type="term" value="F:methylglyoxal synthase activity"/>
    <property type="evidence" value="ECO:0007669"/>
    <property type="project" value="UniProtKB-EC"/>
</dbReference>
<keyword evidence="10 13" id="KW-0324">Glycolysis</keyword>
<comment type="subunit">
    <text evidence="6">Homodimer.</text>
</comment>
<evidence type="ECO:0000256" key="2">
    <source>
        <dbReference type="ARBA" id="ARBA00002041"/>
    </source>
</evidence>
<sequence length="272" mass="29180">MDEDAEGAGFCISALYISGQWKRGRAAPDLQRSCSSAMAPSRKFFVGGNWKMNGRKNNLGELINTLNAAKVPADTEVVCAPPTAYIDFARQKLDPKIAVAAQNCYKVANGAFTGEISPGMIKDLGATWVVLGHSERRHVFGESDELIGQKVAHALAEGLGVIACIGEKLDEREAGITEKVVFEQTKVIADNVKDWSKVVLAYEPAQEVHEKLRGWLKSNVSDAVAQSARIIYGGSVTGATCKELASQPDVDGFLVGGASLKPEFVDIINAKQ</sequence>
<comment type="function">
    <text evidence="2">Triosephosphate isomerase is an extremely efficient metabolic enzyme that catalyzes the interconversion between dihydroxyacetone phosphate (DHAP) and D-glyceraldehyde-3-phosphate (G3P) in glycolysis and gluconeogenesis.</text>
</comment>
<dbReference type="OrthoDB" id="6715177at2759"/>
<comment type="pathway">
    <text evidence="4 13">Carbohydrate degradation; glycolysis; D-glyceraldehyde 3-phosphate from glycerone phosphate: step 1/1.</text>
</comment>
<evidence type="ECO:0000256" key="12">
    <source>
        <dbReference type="ARBA" id="ARBA00023239"/>
    </source>
</evidence>
<dbReference type="InterPro" id="IPR022896">
    <property type="entry name" value="TrioseP_Isoase_bac/euk"/>
</dbReference>
<evidence type="ECO:0000256" key="10">
    <source>
        <dbReference type="ARBA" id="ARBA00023152"/>
    </source>
</evidence>
<dbReference type="HAMAP" id="MF_00147_B">
    <property type="entry name" value="TIM_B"/>
    <property type="match status" value="1"/>
</dbReference>
<dbReference type="GO" id="GO:0006094">
    <property type="term" value="P:gluconeogenesis"/>
    <property type="evidence" value="ECO:0007669"/>
    <property type="project" value="UniProtKB-UniPathway"/>
</dbReference>
<dbReference type="PROSITE" id="PS51440">
    <property type="entry name" value="TIM_2"/>
    <property type="match status" value="1"/>
</dbReference>